<keyword evidence="1" id="KW-1133">Transmembrane helix</keyword>
<keyword evidence="1" id="KW-0812">Transmembrane</keyword>
<feature type="transmembrane region" description="Helical" evidence="1">
    <location>
        <begin position="12"/>
        <end position="28"/>
    </location>
</feature>
<gene>
    <name evidence="2" type="ORF">S01H4_12477</name>
</gene>
<keyword evidence="1" id="KW-0472">Membrane</keyword>
<evidence type="ECO:0000256" key="1">
    <source>
        <dbReference type="SAM" id="Phobius"/>
    </source>
</evidence>
<feature type="non-terminal residue" evidence="2">
    <location>
        <position position="1"/>
    </location>
</feature>
<evidence type="ECO:0000313" key="2">
    <source>
        <dbReference type="EMBL" id="GAG64119.1"/>
    </source>
</evidence>
<protein>
    <recommendedName>
        <fullName evidence="3">DUF1616 domain-containing protein</fullName>
    </recommendedName>
</protein>
<accession>X0Z4X0</accession>
<sequence>VLMKYLLDNPEIILYTVLAIGTIYNLYLTRRQTNLIFMPSVGIVAINPLVLLIDNQQGTNYKNVANIIIAFQIKNVGNLPAKNFKIDTIGKIDNITLSHKEVKKSAGSNVFPQQVLINKANINKDLIKDVVENKKRLRYKVKISYSDWKNYQEYEYLSYYEFVVDNKNPLVFSFQNSSEYDFTAEL</sequence>
<name>X0Z4X0_9ZZZZ</name>
<reference evidence="2" key="1">
    <citation type="journal article" date="2014" name="Front. Microbiol.">
        <title>High frequency of phylogenetically diverse reductive dehalogenase-homologous genes in deep subseafloor sedimentary metagenomes.</title>
        <authorList>
            <person name="Kawai M."/>
            <person name="Futagami T."/>
            <person name="Toyoda A."/>
            <person name="Takaki Y."/>
            <person name="Nishi S."/>
            <person name="Hori S."/>
            <person name="Arai W."/>
            <person name="Tsubouchi T."/>
            <person name="Morono Y."/>
            <person name="Uchiyama I."/>
            <person name="Ito T."/>
            <person name="Fujiyama A."/>
            <person name="Inagaki F."/>
            <person name="Takami H."/>
        </authorList>
    </citation>
    <scope>NUCLEOTIDE SEQUENCE</scope>
    <source>
        <strain evidence="2">Expedition CK06-06</strain>
    </source>
</reference>
<proteinExistence type="predicted"/>
<dbReference type="EMBL" id="BART01005312">
    <property type="protein sequence ID" value="GAG64119.1"/>
    <property type="molecule type" value="Genomic_DNA"/>
</dbReference>
<dbReference type="AlphaFoldDB" id="X0Z4X0"/>
<organism evidence="2">
    <name type="scientific">marine sediment metagenome</name>
    <dbReference type="NCBI Taxonomy" id="412755"/>
    <lineage>
        <taxon>unclassified sequences</taxon>
        <taxon>metagenomes</taxon>
        <taxon>ecological metagenomes</taxon>
    </lineage>
</organism>
<comment type="caution">
    <text evidence="2">The sequence shown here is derived from an EMBL/GenBank/DDBJ whole genome shotgun (WGS) entry which is preliminary data.</text>
</comment>
<evidence type="ECO:0008006" key="3">
    <source>
        <dbReference type="Google" id="ProtNLM"/>
    </source>
</evidence>
<feature type="transmembrane region" description="Helical" evidence="1">
    <location>
        <begin position="35"/>
        <end position="53"/>
    </location>
</feature>